<accession>A0A9X1WJ13</accession>
<feature type="signal peptide" evidence="1">
    <location>
        <begin position="1"/>
        <end position="23"/>
    </location>
</feature>
<protein>
    <recommendedName>
        <fullName evidence="4">Lipoprotein</fullName>
    </recommendedName>
</protein>
<dbReference type="PROSITE" id="PS51257">
    <property type="entry name" value="PROKAR_LIPOPROTEIN"/>
    <property type="match status" value="1"/>
</dbReference>
<gene>
    <name evidence="2" type="ORF">MUG84_00765</name>
</gene>
<name>A0A9X1WJ13_9BACL</name>
<dbReference type="RefSeq" id="WP_244717770.1">
    <property type="nucleotide sequence ID" value="NZ_JALIRP010000001.1"/>
</dbReference>
<evidence type="ECO:0000313" key="3">
    <source>
        <dbReference type="Proteomes" id="UP001139347"/>
    </source>
</evidence>
<dbReference type="Proteomes" id="UP001139347">
    <property type="component" value="Unassembled WGS sequence"/>
</dbReference>
<keyword evidence="1" id="KW-0732">Signal</keyword>
<evidence type="ECO:0000313" key="2">
    <source>
        <dbReference type="EMBL" id="MCJ8010272.1"/>
    </source>
</evidence>
<comment type="caution">
    <text evidence="2">The sequence shown here is derived from an EMBL/GenBank/DDBJ whole genome shotgun (WGS) entry which is preliminary data.</text>
</comment>
<proteinExistence type="predicted"/>
<sequence>MKKKFIMSILVLTLSAAMLSACGAKPEGEAADSAMQEQTTTTNASELSVKDGTAKLLSNAKQLKKAATAGDETKIREIAPSLEEVWASFEDGVKEKYPDIYDEIEKSLNPVVAAAKNTTMDKDAVLKIDDQLIQVLFDLSGKLITVDQVKAGAKQMLDITSEIKKEIAAGNDAKVSELAPKLEDVWKTFEDGVPMRSADLYDKIEKSLNPEVAGSQMSPIDKQVMTQLNDNLTQALNELIQGI</sequence>
<keyword evidence="3" id="KW-1185">Reference proteome</keyword>
<dbReference type="EMBL" id="JALIRP010000001">
    <property type="protein sequence ID" value="MCJ8010272.1"/>
    <property type="molecule type" value="Genomic_DNA"/>
</dbReference>
<organism evidence="2 3">
    <name type="scientific">Paenibacillus mangrovi</name>
    <dbReference type="NCBI Taxonomy" id="2931978"/>
    <lineage>
        <taxon>Bacteria</taxon>
        <taxon>Bacillati</taxon>
        <taxon>Bacillota</taxon>
        <taxon>Bacilli</taxon>
        <taxon>Bacillales</taxon>
        <taxon>Paenibacillaceae</taxon>
        <taxon>Paenibacillus</taxon>
    </lineage>
</organism>
<reference evidence="2" key="1">
    <citation type="submission" date="2022-04" db="EMBL/GenBank/DDBJ databases">
        <title>Paenibacillus mangrovi sp. nov., a novel endophytic bacterium isolated from bark of Kandelia candel.</title>
        <authorList>
            <person name="Tuo L."/>
        </authorList>
    </citation>
    <scope>NUCLEOTIDE SEQUENCE</scope>
    <source>
        <strain evidence="2">KQZ6P-2</strain>
    </source>
</reference>
<evidence type="ECO:0000256" key="1">
    <source>
        <dbReference type="SAM" id="SignalP"/>
    </source>
</evidence>
<feature type="chain" id="PRO_5040752610" description="Lipoprotein" evidence="1">
    <location>
        <begin position="24"/>
        <end position="243"/>
    </location>
</feature>
<dbReference type="AlphaFoldDB" id="A0A9X1WJ13"/>
<evidence type="ECO:0008006" key="4">
    <source>
        <dbReference type="Google" id="ProtNLM"/>
    </source>
</evidence>